<evidence type="ECO:0000313" key="3">
    <source>
        <dbReference type="Proteomes" id="UP000738325"/>
    </source>
</evidence>
<dbReference type="InterPro" id="IPR036188">
    <property type="entry name" value="FAD/NAD-bd_sf"/>
</dbReference>
<feature type="region of interest" description="Disordered" evidence="1">
    <location>
        <begin position="487"/>
        <end position="514"/>
    </location>
</feature>
<dbReference type="OrthoDB" id="2331576at2759"/>
<organism evidence="2 3">
    <name type="scientific">Dissophora globulifera</name>
    <dbReference type="NCBI Taxonomy" id="979702"/>
    <lineage>
        <taxon>Eukaryota</taxon>
        <taxon>Fungi</taxon>
        <taxon>Fungi incertae sedis</taxon>
        <taxon>Mucoromycota</taxon>
        <taxon>Mortierellomycotina</taxon>
        <taxon>Mortierellomycetes</taxon>
        <taxon>Mortierellales</taxon>
        <taxon>Mortierellaceae</taxon>
        <taxon>Dissophora</taxon>
    </lineage>
</organism>
<sequence length="514" mass="58238">MVNPATPLRVVIVGADVATLTLALLFEHAGIDYVLLESCDSVPVVAGGMTLHPTVLPLLEQLSLRDDLFFFSQPMEQVLILDAEMEYISAYDWSDRQARYGAWSRFISRPEYCAMILEKLPESRVLFNKMVTSVTTKEDDDDDDDDGNGFDNDYGNDKFSQHNNNNDSRQDSMLDSDDEKKSEARGVSVECADGLVYCGHLLIGDINSDVERKLLYTSGGNGNTVATRSESLREIEDRLGSSARDITARESHYHVSGITEVLDPQRIPLLKDDKTELRLVLDNKSSLSWWAATLVDNRIAWQVSRRVVLPEKSSRPTVDFGSSFRNHYHQHQHHHEQAATASVINQISQNMMCPLGGTMAQLLNWTPQSQISCKRWDDRRAPTVPVLGQPGEDTILDALALSEVLFSMPSTRLNDIHRAFDRYHKERTSRRESAISESRELDQTLHAKGSLRRLYRSFILNCTPKYIHDRKSDEKYAYRPQATFLQRVPDYGRVQPNPSSYSRRYSSGGGREKS</sequence>
<protein>
    <submittedName>
        <fullName evidence="2">Uncharacterized protein</fullName>
    </submittedName>
</protein>
<dbReference type="AlphaFoldDB" id="A0A9P6RQY0"/>
<comment type="caution">
    <text evidence="2">The sequence shown here is derived from an EMBL/GenBank/DDBJ whole genome shotgun (WGS) entry which is preliminary data.</text>
</comment>
<dbReference type="Proteomes" id="UP000738325">
    <property type="component" value="Unassembled WGS sequence"/>
</dbReference>
<keyword evidence="3" id="KW-1185">Reference proteome</keyword>
<dbReference type="PANTHER" id="PTHR47356">
    <property type="entry name" value="FAD-DEPENDENT MONOOXYGENASE ASQG-RELATED"/>
    <property type="match status" value="1"/>
</dbReference>
<dbReference type="Gene3D" id="3.50.50.60">
    <property type="entry name" value="FAD/NAD(P)-binding domain"/>
    <property type="match status" value="1"/>
</dbReference>
<accession>A0A9P6RQY0</accession>
<feature type="compositionally biased region" description="Basic and acidic residues" evidence="1">
    <location>
        <begin position="168"/>
        <end position="181"/>
    </location>
</feature>
<dbReference type="SUPFAM" id="SSF51905">
    <property type="entry name" value="FAD/NAD(P)-binding domain"/>
    <property type="match status" value="1"/>
</dbReference>
<name>A0A9P6RQY0_9FUNG</name>
<evidence type="ECO:0000313" key="2">
    <source>
        <dbReference type="EMBL" id="KAG0324271.1"/>
    </source>
</evidence>
<dbReference type="EMBL" id="JAAAIP010000156">
    <property type="protein sequence ID" value="KAG0324271.1"/>
    <property type="molecule type" value="Genomic_DNA"/>
</dbReference>
<dbReference type="GO" id="GO:0004497">
    <property type="term" value="F:monooxygenase activity"/>
    <property type="evidence" value="ECO:0007669"/>
    <property type="project" value="InterPro"/>
</dbReference>
<dbReference type="InterPro" id="IPR050562">
    <property type="entry name" value="FAD_mOase_fung"/>
</dbReference>
<feature type="region of interest" description="Disordered" evidence="1">
    <location>
        <begin position="135"/>
        <end position="181"/>
    </location>
</feature>
<evidence type="ECO:0000256" key="1">
    <source>
        <dbReference type="SAM" id="MobiDB-lite"/>
    </source>
</evidence>
<proteinExistence type="predicted"/>
<gene>
    <name evidence="2" type="ORF">BGZ99_002006</name>
</gene>
<dbReference type="PANTHER" id="PTHR47356:SF2">
    <property type="entry name" value="FAD-BINDING DOMAIN-CONTAINING PROTEIN-RELATED"/>
    <property type="match status" value="1"/>
</dbReference>
<feature type="compositionally biased region" description="Acidic residues" evidence="1">
    <location>
        <begin position="138"/>
        <end position="148"/>
    </location>
</feature>
<reference evidence="2" key="1">
    <citation type="journal article" date="2020" name="Fungal Divers.">
        <title>Resolving the Mortierellaceae phylogeny through synthesis of multi-gene phylogenetics and phylogenomics.</title>
        <authorList>
            <person name="Vandepol N."/>
            <person name="Liber J."/>
            <person name="Desiro A."/>
            <person name="Na H."/>
            <person name="Kennedy M."/>
            <person name="Barry K."/>
            <person name="Grigoriev I.V."/>
            <person name="Miller A.N."/>
            <person name="O'Donnell K."/>
            <person name="Stajich J.E."/>
            <person name="Bonito G."/>
        </authorList>
    </citation>
    <scope>NUCLEOTIDE SEQUENCE</scope>
    <source>
        <strain evidence="2">REB-010B</strain>
    </source>
</reference>